<evidence type="ECO:0000256" key="5">
    <source>
        <dbReference type="ARBA" id="ARBA00022801"/>
    </source>
</evidence>
<dbReference type="SMART" id="SM00450">
    <property type="entry name" value="RHOD"/>
    <property type="match status" value="1"/>
</dbReference>
<dbReference type="GO" id="GO:0005634">
    <property type="term" value="C:nucleus"/>
    <property type="evidence" value="ECO:0007669"/>
    <property type="project" value="TreeGrafter"/>
</dbReference>
<evidence type="ECO:0000313" key="10">
    <source>
        <dbReference type="EMBL" id="CAG9321432.1"/>
    </source>
</evidence>
<evidence type="ECO:0000256" key="6">
    <source>
        <dbReference type="ARBA" id="ARBA00022912"/>
    </source>
</evidence>
<dbReference type="Gene3D" id="3.40.250.10">
    <property type="entry name" value="Rhodanese-like domain"/>
    <property type="match status" value="1"/>
</dbReference>
<comment type="caution">
    <text evidence="10">The sequence shown here is derived from an EMBL/GenBank/DDBJ whole genome shotgun (WGS) entry which is preliminary data.</text>
</comment>
<comment type="catalytic activity">
    <reaction evidence="8">
        <text>O-phospho-L-tyrosyl-[protein] + H2O = L-tyrosyl-[protein] + phosphate</text>
        <dbReference type="Rhea" id="RHEA:10684"/>
        <dbReference type="Rhea" id="RHEA-COMP:10136"/>
        <dbReference type="Rhea" id="RHEA-COMP:20101"/>
        <dbReference type="ChEBI" id="CHEBI:15377"/>
        <dbReference type="ChEBI" id="CHEBI:43474"/>
        <dbReference type="ChEBI" id="CHEBI:46858"/>
        <dbReference type="ChEBI" id="CHEBI:61978"/>
        <dbReference type="EC" id="3.1.3.48"/>
    </reaction>
</comment>
<dbReference type="GO" id="GO:1902751">
    <property type="term" value="P:positive regulation of cell cycle G2/M phase transition"/>
    <property type="evidence" value="ECO:0007669"/>
    <property type="project" value="InterPro"/>
</dbReference>
<dbReference type="PANTHER" id="PTHR10828">
    <property type="entry name" value="M-PHASE INDUCER PHOSPHATASE DUAL SPECIFICITY PHOSPHATASE CDC25"/>
    <property type="match status" value="1"/>
</dbReference>
<evidence type="ECO:0000256" key="1">
    <source>
        <dbReference type="ARBA" id="ARBA00011065"/>
    </source>
</evidence>
<evidence type="ECO:0000313" key="11">
    <source>
        <dbReference type="Proteomes" id="UP001162131"/>
    </source>
</evidence>
<dbReference type="FunFam" id="3.40.250.10:FF:000021">
    <property type="entry name" value="M-phase inducer phosphatase cdc-25.2"/>
    <property type="match status" value="1"/>
</dbReference>
<dbReference type="InterPro" id="IPR000751">
    <property type="entry name" value="MPI_Phosphatase"/>
</dbReference>
<proteinExistence type="inferred from homology"/>
<evidence type="ECO:0000256" key="4">
    <source>
        <dbReference type="ARBA" id="ARBA00022776"/>
    </source>
</evidence>
<dbReference type="Pfam" id="PF00581">
    <property type="entry name" value="Rhodanese"/>
    <property type="match status" value="1"/>
</dbReference>
<feature type="domain" description="Rhodanese" evidence="9">
    <location>
        <begin position="61"/>
        <end position="164"/>
    </location>
</feature>
<dbReference type="PRINTS" id="PR00716">
    <property type="entry name" value="MPIPHPHTASE"/>
</dbReference>
<accession>A0AAU9JKN9</accession>
<organism evidence="10 11">
    <name type="scientific">Blepharisma stoltei</name>
    <dbReference type="NCBI Taxonomy" id="1481888"/>
    <lineage>
        <taxon>Eukaryota</taxon>
        <taxon>Sar</taxon>
        <taxon>Alveolata</taxon>
        <taxon>Ciliophora</taxon>
        <taxon>Postciliodesmatophora</taxon>
        <taxon>Heterotrichea</taxon>
        <taxon>Heterotrichida</taxon>
        <taxon>Blepharismidae</taxon>
        <taxon>Blepharisma</taxon>
    </lineage>
</organism>
<keyword evidence="4" id="KW-0498">Mitosis</keyword>
<dbReference type="PROSITE" id="PS50206">
    <property type="entry name" value="RHODANESE_3"/>
    <property type="match status" value="1"/>
</dbReference>
<protein>
    <recommendedName>
        <fullName evidence="2">protein-tyrosine-phosphatase</fullName>
        <ecNumber evidence="2">3.1.3.48</ecNumber>
    </recommendedName>
</protein>
<keyword evidence="6" id="KW-0904">Protein phosphatase</keyword>
<evidence type="ECO:0000259" key="9">
    <source>
        <dbReference type="PROSITE" id="PS50206"/>
    </source>
</evidence>
<dbReference type="Proteomes" id="UP001162131">
    <property type="component" value="Unassembled WGS sequence"/>
</dbReference>
<keyword evidence="3" id="KW-0132">Cell division</keyword>
<dbReference type="GO" id="GO:0004725">
    <property type="term" value="F:protein tyrosine phosphatase activity"/>
    <property type="evidence" value="ECO:0007669"/>
    <property type="project" value="UniProtKB-EC"/>
</dbReference>
<reference evidence="10" key="1">
    <citation type="submission" date="2021-09" db="EMBL/GenBank/DDBJ databases">
        <authorList>
            <consortium name="AG Swart"/>
            <person name="Singh M."/>
            <person name="Singh A."/>
            <person name="Seah K."/>
            <person name="Emmerich C."/>
        </authorList>
    </citation>
    <scope>NUCLEOTIDE SEQUENCE</scope>
    <source>
        <strain evidence="10">ATCC30299</strain>
    </source>
</reference>
<dbReference type="InterPro" id="IPR036873">
    <property type="entry name" value="Rhodanese-like_dom_sf"/>
</dbReference>
<gene>
    <name evidence="10" type="ORF">BSTOLATCC_MIC28714</name>
</gene>
<dbReference type="SUPFAM" id="SSF52821">
    <property type="entry name" value="Rhodanese/Cell cycle control phosphatase"/>
    <property type="match status" value="1"/>
</dbReference>
<keyword evidence="7" id="KW-0131">Cell cycle</keyword>
<evidence type="ECO:0000256" key="3">
    <source>
        <dbReference type="ARBA" id="ARBA00022618"/>
    </source>
</evidence>
<dbReference type="EMBL" id="CAJZBQ010000028">
    <property type="protein sequence ID" value="CAG9321432.1"/>
    <property type="molecule type" value="Genomic_DNA"/>
</dbReference>
<keyword evidence="11" id="KW-1185">Reference proteome</keyword>
<evidence type="ECO:0000256" key="7">
    <source>
        <dbReference type="ARBA" id="ARBA00023306"/>
    </source>
</evidence>
<dbReference type="GO" id="GO:0051301">
    <property type="term" value="P:cell division"/>
    <property type="evidence" value="ECO:0007669"/>
    <property type="project" value="UniProtKB-KW"/>
</dbReference>
<evidence type="ECO:0000256" key="8">
    <source>
        <dbReference type="ARBA" id="ARBA00051722"/>
    </source>
</evidence>
<dbReference type="GO" id="GO:0005737">
    <property type="term" value="C:cytoplasm"/>
    <property type="evidence" value="ECO:0007669"/>
    <property type="project" value="TreeGrafter"/>
</dbReference>
<sequence>MKIHQQPETNLRQQKLEEFFHQEKPAKSEASILPKIRCSSNPDINYISPQSLADLLDNKISIEKYLVIDARYPYEYEGGHIQSAVNISSPENLSSILEGSNWENTPIIIHCEFSQQRGPALYRWLRNSDRLQNMENYPALSYPELYILQGGYSEFFKLFENFCTPQSYVTMKDPLHKHDRKKLKSKTCQPRKAYLRCS</sequence>
<keyword evidence="5" id="KW-0378">Hydrolase</keyword>
<dbReference type="EC" id="3.1.3.48" evidence="2"/>
<comment type="similarity">
    <text evidence="1">Belongs to the MPI phosphatase family.</text>
</comment>
<name>A0AAU9JKN9_9CILI</name>
<dbReference type="InterPro" id="IPR001763">
    <property type="entry name" value="Rhodanese-like_dom"/>
</dbReference>
<dbReference type="AlphaFoldDB" id="A0AAU9JKN9"/>
<evidence type="ECO:0000256" key="2">
    <source>
        <dbReference type="ARBA" id="ARBA00013064"/>
    </source>
</evidence>